<reference evidence="1 2" key="1">
    <citation type="submission" date="2014-04" db="EMBL/GenBank/DDBJ databases">
        <authorList>
            <consortium name="DOE Joint Genome Institute"/>
            <person name="Kuo A."/>
            <person name="Zuccaro A."/>
            <person name="Kohler A."/>
            <person name="Nagy L.G."/>
            <person name="Floudas D."/>
            <person name="Copeland A."/>
            <person name="Barry K.W."/>
            <person name="Cichocki N."/>
            <person name="Veneault-Fourrey C."/>
            <person name="LaButti K."/>
            <person name="Lindquist E.A."/>
            <person name="Lipzen A."/>
            <person name="Lundell T."/>
            <person name="Morin E."/>
            <person name="Murat C."/>
            <person name="Sun H."/>
            <person name="Tunlid A."/>
            <person name="Henrissat B."/>
            <person name="Grigoriev I.V."/>
            <person name="Hibbett D.S."/>
            <person name="Martin F."/>
            <person name="Nordberg H.P."/>
            <person name="Cantor M.N."/>
            <person name="Hua S.X."/>
        </authorList>
    </citation>
    <scope>NUCLEOTIDE SEQUENCE [LARGE SCALE GENOMIC DNA]</scope>
    <source>
        <strain evidence="1 2">MAFF 305830</strain>
    </source>
</reference>
<dbReference type="HOGENOM" id="CLU_729909_0_0_1"/>
<gene>
    <name evidence="1" type="ORF">M408DRAFT_325854</name>
</gene>
<name>A0A0C2Y024_SERVB</name>
<dbReference type="AlphaFoldDB" id="A0A0C2Y024"/>
<evidence type="ECO:0000313" key="2">
    <source>
        <dbReference type="Proteomes" id="UP000054097"/>
    </source>
</evidence>
<evidence type="ECO:0000313" key="1">
    <source>
        <dbReference type="EMBL" id="KIM34457.1"/>
    </source>
</evidence>
<keyword evidence="2" id="KW-1185">Reference proteome</keyword>
<reference evidence="2" key="2">
    <citation type="submission" date="2015-01" db="EMBL/GenBank/DDBJ databases">
        <title>Evolutionary Origins and Diversification of the Mycorrhizal Mutualists.</title>
        <authorList>
            <consortium name="DOE Joint Genome Institute"/>
            <consortium name="Mycorrhizal Genomics Consortium"/>
            <person name="Kohler A."/>
            <person name="Kuo A."/>
            <person name="Nagy L.G."/>
            <person name="Floudas D."/>
            <person name="Copeland A."/>
            <person name="Barry K.W."/>
            <person name="Cichocki N."/>
            <person name="Veneault-Fourrey C."/>
            <person name="LaButti K."/>
            <person name="Lindquist E.A."/>
            <person name="Lipzen A."/>
            <person name="Lundell T."/>
            <person name="Morin E."/>
            <person name="Murat C."/>
            <person name="Riley R."/>
            <person name="Ohm R."/>
            <person name="Sun H."/>
            <person name="Tunlid A."/>
            <person name="Henrissat B."/>
            <person name="Grigoriev I.V."/>
            <person name="Hibbett D.S."/>
            <person name="Martin F."/>
        </authorList>
    </citation>
    <scope>NUCLEOTIDE SEQUENCE [LARGE SCALE GENOMIC DNA]</scope>
    <source>
        <strain evidence="2">MAFF 305830</strain>
    </source>
</reference>
<dbReference type="EMBL" id="KN824277">
    <property type="protein sequence ID" value="KIM34457.1"/>
    <property type="molecule type" value="Genomic_DNA"/>
</dbReference>
<proteinExistence type="predicted"/>
<organism evidence="1 2">
    <name type="scientific">Serendipita vermifera MAFF 305830</name>
    <dbReference type="NCBI Taxonomy" id="933852"/>
    <lineage>
        <taxon>Eukaryota</taxon>
        <taxon>Fungi</taxon>
        <taxon>Dikarya</taxon>
        <taxon>Basidiomycota</taxon>
        <taxon>Agaricomycotina</taxon>
        <taxon>Agaricomycetes</taxon>
        <taxon>Sebacinales</taxon>
        <taxon>Serendipitaceae</taxon>
        <taxon>Serendipita</taxon>
    </lineage>
</organism>
<sequence length="379" mass="43715">MRLTGVSTALDALATRLSTDAPCKLDALLYERDLRSALMEADAHEQLSRTLYQSFVLVFIRIDYSYDIAPKETVIFMITLIDYLVPRVRHSRWQLLTAEYIIRRLIMCLFKPQYKMDIPAYDKDIVHTVCKFLKDSIASERCHNLDLEYRLALVELLEVMAVKGNSALELIRDNNILGTDGLGWLIASSHHARFLRRVFCLLSQLLPEDEGEFANYFTKIFYSDIMERTFPPELNHEVSHIMKNRTNRTPMGVVNAVSLAYAQNEEMPQHFYVELFMDTQDGEERFNEASVYLDVHEITIWVPEDPSPVYVIAYVKLKEIRSYSSDLMKIEYTAYDTTPKCVKSTLPRGVDGPESFMKMLQKYGQGMKVAPLSRGRLGT</sequence>
<accession>A0A0C2Y024</accession>
<dbReference type="Proteomes" id="UP000054097">
    <property type="component" value="Unassembled WGS sequence"/>
</dbReference>
<protein>
    <submittedName>
        <fullName evidence="1">Uncharacterized protein</fullName>
    </submittedName>
</protein>